<reference evidence="6" key="2">
    <citation type="submission" date="2015-01" db="EMBL/GenBank/DDBJ databases">
        <title>Evolutionary Origins and Diversification of the Mycorrhizal Mutualists.</title>
        <authorList>
            <consortium name="DOE Joint Genome Institute"/>
            <consortium name="Mycorrhizal Genomics Consortium"/>
            <person name="Kohler A."/>
            <person name="Kuo A."/>
            <person name="Nagy L.G."/>
            <person name="Floudas D."/>
            <person name="Copeland A."/>
            <person name="Barry K.W."/>
            <person name="Cichocki N."/>
            <person name="Veneault-Fourrey C."/>
            <person name="LaButti K."/>
            <person name="Lindquist E.A."/>
            <person name="Lipzen A."/>
            <person name="Lundell T."/>
            <person name="Morin E."/>
            <person name="Murat C."/>
            <person name="Riley R."/>
            <person name="Ohm R."/>
            <person name="Sun H."/>
            <person name="Tunlid A."/>
            <person name="Henrissat B."/>
            <person name="Grigoriev I.V."/>
            <person name="Hibbett D.S."/>
            <person name="Martin F."/>
        </authorList>
    </citation>
    <scope>NUCLEOTIDE SEQUENCE [LARGE SCALE GENOMIC DNA]</scope>
    <source>
        <strain evidence="6">441</strain>
    </source>
</reference>
<dbReference type="Gene3D" id="3.40.50.150">
    <property type="entry name" value="Vaccinia Virus protein VP39"/>
    <property type="match status" value="1"/>
</dbReference>
<dbReference type="AlphaFoldDB" id="A0A0C9YPN4"/>
<dbReference type="InterPro" id="IPR029063">
    <property type="entry name" value="SAM-dependent_MTases_sf"/>
</dbReference>
<accession>A0A0C9YPN4</accession>
<dbReference type="InterPro" id="IPR013216">
    <property type="entry name" value="Methyltransf_11"/>
</dbReference>
<protein>
    <recommendedName>
        <fullName evidence="4">Methyltransferase type 11 domain-containing protein</fullName>
    </recommendedName>
</protein>
<reference evidence="5 6" key="1">
    <citation type="submission" date="2014-04" db="EMBL/GenBank/DDBJ databases">
        <authorList>
            <consortium name="DOE Joint Genome Institute"/>
            <person name="Kuo A."/>
            <person name="Kohler A."/>
            <person name="Costa M.D."/>
            <person name="Nagy L.G."/>
            <person name="Floudas D."/>
            <person name="Copeland A."/>
            <person name="Barry K.W."/>
            <person name="Cichocki N."/>
            <person name="Veneault-Fourrey C."/>
            <person name="LaButti K."/>
            <person name="Lindquist E.A."/>
            <person name="Lipzen A."/>
            <person name="Lundell T."/>
            <person name="Morin E."/>
            <person name="Murat C."/>
            <person name="Sun H."/>
            <person name="Tunlid A."/>
            <person name="Henrissat B."/>
            <person name="Grigoriev I.V."/>
            <person name="Hibbett D.S."/>
            <person name="Martin F."/>
            <person name="Nordberg H.P."/>
            <person name="Cantor M.N."/>
            <person name="Hua S.X."/>
        </authorList>
    </citation>
    <scope>NUCLEOTIDE SEQUENCE [LARGE SCALE GENOMIC DNA]</scope>
    <source>
        <strain evidence="5 6">441</strain>
    </source>
</reference>
<organism evidence="5 6">
    <name type="scientific">Pisolithus microcarpus 441</name>
    <dbReference type="NCBI Taxonomy" id="765257"/>
    <lineage>
        <taxon>Eukaryota</taxon>
        <taxon>Fungi</taxon>
        <taxon>Dikarya</taxon>
        <taxon>Basidiomycota</taxon>
        <taxon>Agaricomycotina</taxon>
        <taxon>Agaricomycetes</taxon>
        <taxon>Agaricomycetidae</taxon>
        <taxon>Boletales</taxon>
        <taxon>Sclerodermatineae</taxon>
        <taxon>Pisolithaceae</taxon>
        <taxon>Pisolithus</taxon>
    </lineage>
</organism>
<dbReference type="GO" id="GO:0032259">
    <property type="term" value="P:methylation"/>
    <property type="evidence" value="ECO:0007669"/>
    <property type="project" value="UniProtKB-KW"/>
</dbReference>
<keyword evidence="6" id="KW-1185">Reference proteome</keyword>
<sequence length="384" mass="42877">MATFSKTTFDTLSYASSRPTYPRSLYNYIFDFHRDRNRRPSQCVKTGVNANARWERAVDLGCGTGQATFELTPFTHVIGVDSSENMILSARDAAKRKCQLQVDGASNAGSQPPSQNQGQSIEFVHSPAESLDFIADESVDLIIAGTYPSLLHPAITTRRYSSCRARVAQSCHWFDWSTVWPQLARILRKGGTAAAWVYTEFRFPAHPHLTPQILHYSESHDTTSSVGRYWQQPGRSVLSRHLLDVPEPSSILAATTGTRNVFEPLDRVYFTGPYFPELPSSQTLPVLMRKTMTWSDILAYLETWSALHTFREMHPEDAKNPEGPVEVRFWNSLRRGAAMGASGSGTLPVGAGDMINPDAEVDVEWGVAMILARKKYDIEGEIVN</sequence>
<dbReference type="Proteomes" id="UP000054018">
    <property type="component" value="Unassembled WGS sequence"/>
</dbReference>
<dbReference type="EMBL" id="KN833878">
    <property type="protein sequence ID" value="KIK15789.1"/>
    <property type="molecule type" value="Genomic_DNA"/>
</dbReference>
<dbReference type="InterPro" id="IPR051052">
    <property type="entry name" value="Diverse_substrate_MTase"/>
</dbReference>
<dbReference type="SUPFAM" id="SSF53335">
    <property type="entry name" value="S-adenosyl-L-methionine-dependent methyltransferases"/>
    <property type="match status" value="1"/>
</dbReference>
<comment type="similarity">
    <text evidence="1">Belongs to the methyltransferase superfamily.</text>
</comment>
<dbReference type="STRING" id="765257.A0A0C9YPN4"/>
<dbReference type="Pfam" id="PF08241">
    <property type="entry name" value="Methyltransf_11"/>
    <property type="match status" value="1"/>
</dbReference>
<proteinExistence type="inferred from homology"/>
<gene>
    <name evidence="5" type="ORF">PISMIDRAFT_290048</name>
</gene>
<evidence type="ECO:0000313" key="6">
    <source>
        <dbReference type="Proteomes" id="UP000054018"/>
    </source>
</evidence>
<keyword evidence="3" id="KW-0808">Transferase</keyword>
<dbReference type="GO" id="GO:0008757">
    <property type="term" value="F:S-adenosylmethionine-dependent methyltransferase activity"/>
    <property type="evidence" value="ECO:0007669"/>
    <property type="project" value="InterPro"/>
</dbReference>
<name>A0A0C9YPN4_9AGAM</name>
<evidence type="ECO:0000313" key="5">
    <source>
        <dbReference type="EMBL" id="KIK15789.1"/>
    </source>
</evidence>
<evidence type="ECO:0000256" key="2">
    <source>
        <dbReference type="ARBA" id="ARBA00022603"/>
    </source>
</evidence>
<dbReference type="PANTHER" id="PTHR44942">
    <property type="entry name" value="METHYLTRANSF_11 DOMAIN-CONTAINING PROTEIN"/>
    <property type="match status" value="1"/>
</dbReference>
<dbReference type="CDD" id="cd02440">
    <property type="entry name" value="AdoMet_MTases"/>
    <property type="match status" value="1"/>
</dbReference>
<evidence type="ECO:0000256" key="3">
    <source>
        <dbReference type="ARBA" id="ARBA00022679"/>
    </source>
</evidence>
<feature type="domain" description="Methyltransferase type 11" evidence="4">
    <location>
        <begin position="58"/>
        <end position="144"/>
    </location>
</feature>
<evidence type="ECO:0000259" key="4">
    <source>
        <dbReference type="Pfam" id="PF08241"/>
    </source>
</evidence>
<dbReference type="OrthoDB" id="10027013at2759"/>
<keyword evidence="2" id="KW-0489">Methyltransferase</keyword>
<dbReference type="HOGENOM" id="CLU_049344_1_1_1"/>
<evidence type="ECO:0000256" key="1">
    <source>
        <dbReference type="ARBA" id="ARBA00008361"/>
    </source>
</evidence>
<dbReference type="PANTHER" id="PTHR44942:SF4">
    <property type="entry name" value="METHYLTRANSFERASE TYPE 11 DOMAIN-CONTAINING PROTEIN"/>
    <property type="match status" value="1"/>
</dbReference>